<accession>A0A1M5J1M1</accession>
<feature type="domain" description="Inorganic pyrophosphatase" evidence="4">
    <location>
        <begin position="663"/>
        <end position="796"/>
    </location>
</feature>
<protein>
    <recommendedName>
        <fullName evidence="7">Large polyvalent protein-associated domain-containing protein</fullName>
    </recommendedName>
</protein>
<reference evidence="6" key="1">
    <citation type="submission" date="2016-11" db="EMBL/GenBank/DDBJ databases">
        <authorList>
            <person name="Varghese N."/>
            <person name="Submissions S."/>
        </authorList>
    </citation>
    <scope>NUCLEOTIDE SEQUENCE [LARGE SCALE GENOMIC DNA]</scope>
    <source>
        <strain evidence="6">DSM 16579</strain>
    </source>
</reference>
<dbReference type="InterPro" id="IPR041595">
    <property type="entry name" value="Inorganic_Pase"/>
</dbReference>
<sequence>MADYTREEIARLAAIKKRISGKMESLGSSPENEQGFLGDAVDAVQHGVLSGAADLTDGVGYLTGSDTIRKGADFLRGQADNQINQMSPDGRDAFQGFGIQADESSPTGYGFKEDSSLKGFGLNVLSGVGSFAPTMIPGGIAAKGVSVAGKVAGAAGKGVKVEKAIDKASDVVGFGGVGALSIGGSTGNQAYETVANADFHTLKDAEIFQKEYWNLRKLKELDHVSALKQARENVARELATEAAKDGAIMGAITQGALGPVMGKLFRGEAGGIGKAAATGAITEGSQELVESGGQTAISNIAVNPAVPTNTMDKVVGDALTGAVVGGPVGGGFGGAGSVLNRSSKTKDNTDDPLNLSDQDQGYQAVEQQLAEIEGLMVENGDNLTESEFAELEAKRNELLQRRAELTGEQPMDFSGPVESQAQPEPLALPNQNIIYGERPAPSQDQTQAREKNRAAFEGQFGEPRNTGREGDYLGQVFPQSANQQQDGNVYDGEVLRDPLPLEAPEQTGDIQALEDAGIIYGEKPESNARPARSDGLTDPYTAPQPSRKNDNPIYQEIKRKQRLLEEQEQSVTEEAAPQLNQQAVPEAPLEKSAPQNEVSVSESKNVTELPVVESSPVTQPPLEGIVAEQEQPSSAELPTEGSEPIKQALDKAAQDTNTQPTEKQIEADNYKKGRVSLHGLDIAIENPKDSVRSGQDSDGKKWESKMAHHYGDIKGIKGADGDDLDVFIGDKPESDKAYIVDQVDPKTGEFDEHKVMLGFDDKAQAENGYLANYEDGWKGVGAITEMPVSDFKEWIKSGNTTKPISELMGDKAVKAIEAEPTELPPVTVKLSLSNKPFKTESSARLSRTFRDTPNAEIVPVDGGFGVRESQIEDTKIQPKSEAPKKNGAVVLGEKIEDVGEKIGGARKDTWGDYLEQINNDLDVSAEPLSKSFPQVDYQKALDGGSDKTALAFVALLRDTIPSKPKAPHKLNKWATQVKKAKEAVGFILENPSELESQISKIDSSSTIPHIKHMIDVIKNVPTEKIKEAAAYRISTHHFSSLNGVNYDPPKVFYRVYKNAARKETSLPLESVEEAKKEILKRLNETKGKVKVNQKLEVYKDRYTKQVFVGWKGSTGVLRVKNFDSLSDARIAIAEQRESLESLLSEIKSTPSMRESINANRVGPARRDKDISANEFMEEFGFRGVEFGNYVEQAKRQSDINNAFDGLHDLSELLGIPSKALSLNGALGIAFGARGKGGKNTASAHYEVGNVVINLTKNSGSGSLAHEWWHAMDNYFANQGEAQSDFETDGTRHKKVGDDAEGIRPEVIEAFRNVMSAIKGTDLESRSSLLDKTRSKKYWSTKVEMSARTFEAYVKSKLEDKSQSNDYLANIRSEESWGKLKSNDSYPYPTSSEMKDITKAFDQMFQVLKTKETDRGVALFSVGNSNGSGSKADDIRKAVEPLIKQLHEENTFQVVQSVNDLPFAVRLLVKKQLSKSKGDNATVRGVNAGAKNYLIADGIKDEKEAVSIFLHEVVGHKAVLDMLGKEGDSIMERIAYSYGPKQLQDLIKAYGADFKTKEGRILLGKEKVAQMAEKNEKPSLLGKLVANVKAWLRNYFPNIKWSDNDVLNMLATARDNVENRYMVKVDLDPAESKSDAVEKEVNLSVKVKNKTEPTEETPYDTLYRTLGQKDKTVFQKAKDEMKRQFKAGGLLPDSVFNKKIARDSDMNASELEISAYLSSFRSSIKKAYGKDYSDLSDALKQKLNNQMSSTDPDKTIPFSVRLELMKMRFSIKGLSQEYAAILKSDMEQLRNEGRDSAANEKAQLLETILGNLDTYTNRSYKAFDDPKWPKKVPQNILDDAKNYLESRYEGQGLPKSEIQTAVARTIRTILEEGTAYEDMGSFIKESKLGAKDLSTLKKRKEIAPEIRALLGEYQDVEVNFAKTVTKTSHLVANHKFLQHVRDLGEKEGFLFTEENKPLDKSVVKIAADGSEVMAPLNGFYTYPEIEQAFREALGKQGDMPTWLSGIIRLNGIVKYGKTVLSPTTAMRNIWSAFFFSVANGHFDVSQMRKSIEVRKQYFGGDNDKSKLAYLKKLKSLGVIYDTPYAGEMMDLLEDSRLRDFMTNKKVFSSFTKLNDFAQKFYQYGDDMWKIMGWENEKAMLMKYKKMSESDAEVAAAERIRNTYPTYSMTGRFTQSLRRFPLAGTFVSFPAEIIRTSYHMINYLKQDFKESPAYARRKLAGLALVSSLGFAAQGISKALMGLDDDEEEAVRDMAAPWQKNSNILFTGRDENGNIQYLDMSFLDPYNYFKRPINAMLRDQPIQDMVAQSASEMLTPFFGEDITFSNLMEVYTNKKGSGGKVFNEQGSVGDQAMDIADHLRKGLQPGFMSNMERIYKAMEGDVSASGKKYTVQDEMAALVGFRMSTLDPKTALYYQSFDFKQSKADAAKILKDVLRNPNKVSNSDLENARDTMLKARKDSYDRMMRLVKSAKKAGMTNPEIGQILKLSGVSRQDVMSLILGRMPKNDSYLKMAASISKRAEVLYGKESGNEIISRAKGL</sequence>
<name>A0A1M5J1M1_9GAMM</name>
<keyword evidence="6" id="KW-1185">Reference proteome</keyword>
<dbReference type="RefSeq" id="WP_072841183.1">
    <property type="nucleotide sequence ID" value="NZ_FQVF01000020.1"/>
</dbReference>
<evidence type="ECO:0000259" key="3">
    <source>
        <dbReference type="Pfam" id="PF18799"/>
    </source>
</evidence>
<dbReference type="InterPro" id="IPR041047">
    <property type="entry name" value="LPD1"/>
</dbReference>
<feature type="region of interest" description="Disordered" evidence="1">
    <location>
        <begin position="435"/>
        <end position="672"/>
    </location>
</feature>
<feature type="compositionally biased region" description="Polar residues" evidence="1">
    <location>
        <begin position="477"/>
        <end position="487"/>
    </location>
</feature>
<dbReference type="STRING" id="1122206.SAMN02745753_03743"/>
<proteinExistence type="predicted"/>
<dbReference type="Proteomes" id="UP000184517">
    <property type="component" value="Unassembled WGS sequence"/>
</dbReference>
<dbReference type="InterPro" id="IPR040651">
    <property type="entry name" value="LPD5"/>
</dbReference>
<evidence type="ECO:0000313" key="5">
    <source>
        <dbReference type="EMBL" id="SHG34508.1"/>
    </source>
</evidence>
<evidence type="ECO:0000259" key="4">
    <source>
        <dbReference type="Pfam" id="PF18823"/>
    </source>
</evidence>
<evidence type="ECO:0000313" key="6">
    <source>
        <dbReference type="Proteomes" id="UP000184517"/>
    </source>
</evidence>
<dbReference type="OrthoDB" id="343736at2"/>
<feature type="domain" description="Large polyvalent protein-associated" evidence="2">
    <location>
        <begin position="1329"/>
        <end position="1410"/>
    </location>
</feature>
<evidence type="ECO:0000259" key="2">
    <source>
        <dbReference type="Pfam" id="PF18796"/>
    </source>
</evidence>
<feature type="compositionally biased region" description="Basic and acidic residues" evidence="1">
    <location>
        <begin position="556"/>
        <end position="565"/>
    </location>
</feature>
<dbReference type="Pfam" id="PF18799">
    <property type="entry name" value="LPD5"/>
    <property type="match status" value="1"/>
</dbReference>
<evidence type="ECO:0008006" key="7">
    <source>
        <dbReference type="Google" id="ProtNLM"/>
    </source>
</evidence>
<organism evidence="5 6">
    <name type="scientific">Marinomonas polaris DSM 16579</name>
    <dbReference type="NCBI Taxonomy" id="1122206"/>
    <lineage>
        <taxon>Bacteria</taxon>
        <taxon>Pseudomonadati</taxon>
        <taxon>Pseudomonadota</taxon>
        <taxon>Gammaproteobacteria</taxon>
        <taxon>Oceanospirillales</taxon>
        <taxon>Oceanospirillaceae</taxon>
        <taxon>Marinomonas</taxon>
    </lineage>
</organism>
<dbReference type="Pfam" id="PF18823">
    <property type="entry name" value="InPase"/>
    <property type="match status" value="1"/>
</dbReference>
<dbReference type="EMBL" id="FQVF01000020">
    <property type="protein sequence ID" value="SHG34508.1"/>
    <property type="molecule type" value="Genomic_DNA"/>
</dbReference>
<feature type="domain" description="Large polyvalent protein-associated" evidence="3">
    <location>
        <begin position="1042"/>
        <end position="1177"/>
    </location>
</feature>
<gene>
    <name evidence="5" type="ORF">SAMN02745753_03743</name>
</gene>
<feature type="compositionally biased region" description="Polar residues" evidence="1">
    <location>
        <begin position="593"/>
        <end position="606"/>
    </location>
</feature>
<dbReference type="Pfam" id="PF18796">
    <property type="entry name" value="LPD1"/>
    <property type="match status" value="1"/>
</dbReference>
<evidence type="ECO:0000256" key="1">
    <source>
        <dbReference type="SAM" id="MobiDB-lite"/>
    </source>
</evidence>